<proteinExistence type="predicted"/>
<dbReference type="GO" id="GO:0003700">
    <property type="term" value="F:DNA-binding transcription factor activity"/>
    <property type="evidence" value="ECO:0007669"/>
    <property type="project" value="TreeGrafter"/>
</dbReference>
<dbReference type="InterPro" id="IPR021858">
    <property type="entry name" value="Fun_TF"/>
</dbReference>
<dbReference type="GO" id="GO:0045944">
    <property type="term" value="P:positive regulation of transcription by RNA polymerase II"/>
    <property type="evidence" value="ECO:0007669"/>
    <property type="project" value="TreeGrafter"/>
</dbReference>
<sequence>MAKGQNLQGLDTPGIDVSQEEVRDPGILESPKANDGARRDGDFGSSFPSWSFSNDNSFDFPFSELGIERPWIDLQHTDAACLDEDARISTQSINHEQHGNANTIQERASDIFDIDIDAILLSPFPSPSAELPTFTFGESPGTDLDDPGILALTFHEQTRHLLSIHDEPSENPWSTLVWPMVKDSKALYHAVAAMTYLQQSKSNYAARHRGLLHVRKSKQALETEMNGGNMHMEAALATNIALGFAEIWDYGTTSTGREQIKGARILLQQSLANHASTPSTIDTSARLKFLANTWIYMDVIARLTSDYGIPVNPEMLSLFNPHSPRSSASEMDPLMGYASTLFPTIGRVGDLVSSIRARPSKRNSPSIISLAISLRKSLESWAPPISLEHLPNPTPNMSDAIQTAEAYRWSTLLFLQQAVPELPNLGSVGELGQRTLVYLATIPTTSQTMVVHTYPLMVAGIEAVDEDRAFVRERWRCMAKRMVTGVIDRCLEITEEVWRRRDEYLAEYEARSPSRVSSPVLVPRSTDDGNAHLDLDTDGTSALNINAHRNSPPRIPPNRNPSLSTHFPISAAFKKGADPLTRSGNVEYTVKGKLHWLGVMKDWGWELMLG</sequence>
<organism evidence="4 5">
    <name type="scientific">Lentithecium fluviatile CBS 122367</name>
    <dbReference type="NCBI Taxonomy" id="1168545"/>
    <lineage>
        <taxon>Eukaryota</taxon>
        <taxon>Fungi</taxon>
        <taxon>Dikarya</taxon>
        <taxon>Ascomycota</taxon>
        <taxon>Pezizomycotina</taxon>
        <taxon>Dothideomycetes</taxon>
        <taxon>Pleosporomycetidae</taxon>
        <taxon>Pleosporales</taxon>
        <taxon>Massarineae</taxon>
        <taxon>Lentitheciaceae</taxon>
        <taxon>Lentithecium</taxon>
    </lineage>
</organism>
<protein>
    <submittedName>
        <fullName evidence="4">Uncharacterized protein</fullName>
    </submittedName>
</protein>
<dbReference type="GO" id="GO:0000976">
    <property type="term" value="F:transcription cis-regulatory region binding"/>
    <property type="evidence" value="ECO:0007669"/>
    <property type="project" value="TreeGrafter"/>
</dbReference>
<gene>
    <name evidence="4" type="ORF">K458DRAFT_351593</name>
</gene>
<evidence type="ECO:0000256" key="2">
    <source>
        <dbReference type="ARBA" id="ARBA00023242"/>
    </source>
</evidence>
<dbReference type="Pfam" id="PF11951">
    <property type="entry name" value="Fungal_trans_2"/>
    <property type="match status" value="1"/>
</dbReference>
<evidence type="ECO:0000313" key="5">
    <source>
        <dbReference type="Proteomes" id="UP000799291"/>
    </source>
</evidence>
<dbReference type="OrthoDB" id="3886144at2759"/>
<keyword evidence="5" id="KW-1185">Reference proteome</keyword>
<evidence type="ECO:0000256" key="1">
    <source>
        <dbReference type="ARBA" id="ARBA00004123"/>
    </source>
</evidence>
<feature type="region of interest" description="Disordered" evidence="3">
    <location>
        <begin position="1"/>
        <end position="41"/>
    </location>
</feature>
<accession>A0A6G1IE79</accession>
<dbReference type="Proteomes" id="UP000799291">
    <property type="component" value="Unassembled WGS sequence"/>
</dbReference>
<evidence type="ECO:0000313" key="4">
    <source>
        <dbReference type="EMBL" id="KAF2676534.1"/>
    </source>
</evidence>
<comment type="subcellular location">
    <subcellularLocation>
        <location evidence="1">Nucleus</location>
    </subcellularLocation>
</comment>
<dbReference type="AlphaFoldDB" id="A0A6G1IE79"/>
<dbReference type="GO" id="GO:0005634">
    <property type="term" value="C:nucleus"/>
    <property type="evidence" value="ECO:0007669"/>
    <property type="project" value="UniProtKB-SubCell"/>
</dbReference>
<reference evidence="4" key="1">
    <citation type="journal article" date="2020" name="Stud. Mycol.">
        <title>101 Dothideomycetes genomes: a test case for predicting lifestyles and emergence of pathogens.</title>
        <authorList>
            <person name="Haridas S."/>
            <person name="Albert R."/>
            <person name="Binder M."/>
            <person name="Bloem J."/>
            <person name="Labutti K."/>
            <person name="Salamov A."/>
            <person name="Andreopoulos B."/>
            <person name="Baker S."/>
            <person name="Barry K."/>
            <person name="Bills G."/>
            <person name="Bluhm B."/>
            <person name="Cannon C."/>
            <person name="Castanera R."/>
            <person name="Culley D."/>
            <person name="Daum C."/>
            <person name="Ezra D."/>
            <person name="Gonzalez J."/>
            <person name="Henrissat B."/>
            <person name="Kuo A."/>
            <person name="Liang C."/>
            <person name="Lipzen A."/>
            <person name="Lutzoni F."/>
            <person name="Magnuson J."/>
            <person name="Mondo S."/>
            <person name="Nolan M."/>
            <person name="Ohm R."/>
            <person name="Pangilinan J."/>
            <person name="Park H.-J."/>
            <person name="Ramirez L."/>
            <person name="Alfaro M."/>
            <person name="Sun H."/>
            <person name="Tritt A."/>
            <person name="Yoshinaga Y."/>
            <person name="Zwiers L.-H."/>
            <person name="Turgeon B."/>
            <person name="Goodwin S."/>
            <person name="Spatafora J."/>
            <person name="Crous P."/>
            <person name="Grigoriev I."/>
        </authorList>
    </citation>
    <scope>NUCLEOTIDE SEQUENCE</scope>
    <source>
        <strain evidence="4">CBS 122367</strain>
    </source>
</reference>
<dbReference type="EMBL" id="MU005633">
    <property type="protein sequence ID" value="KAF2676534.1"/>
    <property type="molecule type" value="Genomic_DNA"/>
</dbReference>
<dbReference type="PANTHER" id="PTHR37534">
    <property type="entry name" value="TRANSCRIPTIONAL ACTIVATOR PROTEIN UGA3"/>
    <property type="match status" value="1"/>
</dbReference>
<keyword evidence="2" id="KW-0539">Nucleus</keyword>
<evidence type="ECO:0000256" key="3">
    <source>
        <dbReference type="SAM" id="MobiDB-lite"/>
    </source>
</evidence>
<dbReference type="PANTHER" id="PTHR37534:SF47">
    <property type="entry name" value="ZN(2)-C6 FUNGAL-TYPE DOMAIN-CONTAINING PROTEIN"/>
    <property type="match status" value="1"/>
</dbReference>
<name>A0A6G1IE79_9PLEO</name>